<dbReference type="InterPro" id="IPR050271">
    <property type="entry name" value="UDP-glycosyltransferase"/>
</dbReference>
<dbReference type="AlphaFoldDB" id="A0A811UNH3"/>
<name>A0A811UNH3_CERCA</name>
<accession>A0A811UNH3</accession>
<evidence type="ECO:0000256" key="4">
    <source>
        <dbReference type="SAM" id="Phobius"/>
    </source>
</evidence>
<proteinExistence type="inferred from homology"/>
<keyword evidence="2" id="KW-0328">Glycosyltransferase</keyword>
<dbReference type="PANTHER" id="PTHR48043">
    <property type="entry name" value="EG:EG0003.4 PROTEIN-RELATED"/>
    <property type="match status" value="1"/>
</dbReference>
<keyword evidence="4" id="KW-1133">Transmembrane helix</keyword>
<keyword evidence="4" id="KW-0812">Transmembrane</keyword>
<comment type="similarity">
    <text evidence="1">Belongs to the UDP-glycosyltransferase family.</text>
</comment>
<reference evidence="6" key="1">
    <citation type="submission" date="2020-11" db="EMBL/GenBank/DDBJ databases">
        <authorList>
            <person name="Whitehead M."/>
        </authorList>
    </citation>
    <scope>NUCLEOTIDE SEQUENCE</scope>
    <source>
        <strain evidence="6">EGII</strain>
    </source>
</reference>
<evidence type="ECO:0000256" key="5">
    <source>
        <dbReference type="SAM" id="SignalP"/>
    </source>
</evidence>
<dbReference type="Gene3D" id="3.40.50.2000">
    <property type="entry name" value="Glycogen Phosphorylase B"/>
    <property type="match status" value="2"/>
</dbReference>
<evidence type="ECO:0000256" key="2">
    <source>
        <dbReference type="ARBA" id="ARBA00022676"/>
    </source>
</evidence>
<evidence type="ECO:0000256" key="1">
    <source>
        <dbReference type="ARBA" id="ARBA00009995"/>
    </source>
</evidence>
<organism evidence="6 7">
    <name type="scientific">Ceratitis capitata</name>
    <name type="common">Mediterranean fruit fly</name>
    <name type="synonym">Tephritis capitata</name>
    <dbReference type="NCBI Taxonomy" id="7213"/>
    <lineage>
        <taxon>Eukaryota</taxon>
        <taxon>Metazoa</taxon>
        <taxon>Ecdysozoa</taxon>
        <taxon>Arthropoda</taxon>
        <taxon>Hexapoda</taxon>
        <taxon>Insecta</taxon>
        <taxon>Pterygota</taxon>
        <taxon>Neoptera</taxon>
        <taxon>Endopterygota</taxon>
        <taxon>Diptera</taxon>
        <taxon>Brachycera</taxon>
        <taxon>Muscomorpha</taxon>
        <taxon>Tephritoidea</taxon>
        <taxon>Tephritidae</taxon>
        <taxon>Ceratitis</taxon>
        <taxon>Ceratitis</taxon>
    </lineage>
</organism>
<feature type="chain" id="PRO_5033022499" evidence="5">
    <location>
        <begin position="30"/>
        <end position="544"/>
    </location>
</feature>
<keyword evidence="5" id="KW-0732">Signal</keyword>
<keyword evidence="4" id="KW-0472">Membrane</keyword>
<dbReference type="PANTHER" id="PTHR48043:SF114">
    <property type="entry name" value="IP04436P-RELATED"/>
    <property type="match status" value="1"/>
</dbReference>
<dbReference type="EMBL" id="CAJHJT010000012">
    <property type="protein sequence ID" value="CAD7000281.1"/>
    <property type="molecule type" value="Genomic_DNA"/>
</dbReference>
<feature type="signal peptide" evidence="5">
    <location>
        <begin position="1"/>
        <end position="29"/>
    </location>
</feature>
<keyword evidence="3" id="KW-0808">Transferase</keyword>
<dbReference type="SUPFAM" id="SSF53756">
    <property type="entry name" value="UDP-Glycosyltransferase/glycogen phosphorylase"/>
    <property type="match status" value="1"/>
</dbReference>
<evidence type="ECO:0000313" key="6">
    <source>
        <dbReference type="EMBL" id="CAD7000281.1"/>
    </source>
</evidence>
<feature type="transmembrane region" description="Helical" evidence="4">
    <location>
        <begin position="497"/>
        <end position="520"/>
    </location>
</feature>
<evidence type="ECO:0000313" key="7">
    <source>
        <dbReference type="Proteomes" id="UP000606786"/>
    </source>
</evidence>
<evidence type="ECO:0000256" key="3">
    <source>
        <dbReference type="ARBA" id="ARBA00022679"/>
    </source>
</evidence>
<dbReference type="InterPro" id="IPR002213">
    <property type="entry name" value="UDP_glucos_trans"/>
</dbReference>
<dbReference type="OrthoDB" id="5835829at2759"/>
<protein>
    <submittedName>
        <fullName evidence="6">(Mediterranean fruit fly) hypothetical protein</fullName>
    </submittedName>
</protein>
<comment type="caution">
    <text evidence="6">The sequence shown here is derived from an EMBL/GenBank/DDBJ whole genome shotgun (WGS) entry which is preliminary data.</text>
</comment>
<sequence>MKINNNNNNSVKSTKSMLLIYFLLTLSASQMPLAAGGNILGIFQHFGYSHFKVFYPLLRTLAEQGHHVTVVTHIKAPEDTKPVNYEELLLAGQDTRNLVTFDNVLPRRPLHYLLLEAELLHSEGQKSCELFYKSGHVDRILKRHEQQPFDLVITEYFNTDCQMGIPYLLNVPVVGLSSCLLMPYYYDRIALPDFPSYVQSEFVGFPEELNWHERLLNFIQSKVIKSYYRYRTNYYDRRIINKYLNVDFDVDDFAKRSTGLIFVNQHYTLHGNKPLTPQLVEMGGIHIDETAVNATLPAKIEKFLKNAPTAGVLFFSWGSMVRSSSMPTEKVQTIVKVLEQQPFHVIWKWETDEVPTKSKKFLFVKWAPQLSLICHPKVKYFWGHGGLLGTTENIYCGKPLIVTPLYGDQSVNANAVQNRGVGTILLFDDINEKNLRATLMEIRRKSYADHAAALSHMFRHQDKKPLDRAVWWVEHLLQENGKTAHKLLQTKAVKLNWFVYYSLDSVAIILFGLAVILYIVRAFLRLLCEFFCKQGKQSGKVKTK</sequence>
<dbReference type="Proteomes" id="UP000606786">
    <property type="component" value="Unassembled WGS sequence"/>
</dbReference>
<keyword evidence="7" id="KW-1185">Reference proteome</keyword>
<dbReference type="GO" id="GO:0008194">
    <property type="term" value="F:UDP-glycosyltransferase activity"/>
    <property type="evidence" value="ECO:0007669"/>
    <property type="project" value="InterPro"/>
</dbReference>
<dbReference type="FunFam" id="3.40.50.2000:FF:000050">
    <property type="entry name" value="UDP-glucuronosyltransferase"/>
    <property type="match status" value="1"/>
</dbReference>
<dbReference type="CDD" id="cd03784">
    <property type="entry name" value="GT1_Gtf-like"/>
    <property type="match status" value="1"/>
</dbReference>
<gene>
    <name evidence="6" type="ORF">CCAP1982_LOCUS8771</name>
</gene>
<dbReference type="Pfam" id="PF00201">
    <property type="entry name" value="UDPGT"/>
    <property type="match status" value="1"/>
</dbReference>